<evidence type="ECO:0000256" key="1">
    <source>
        <dbReference type="SAM" id="MobiDB-lite"/>
    </source>
</evidence>
<keyword evidence="3" id="KW-1185">Reference proteome</keyword>
<dbReference type="Proteomes" id="UP000664132">
    <property type="component" value="Unassembled WGS sequence"/>
</dbReference>
<name>A0A8H7W8X2_9HELO</name>
<accession>A0A8H7W8X2</accession>
<protein>
    <submittedName>
        <fullName evidence="2">Uncharacterized protein</fullName>
    </submittedName>
</protein>
<reference evidence="2" key="1">
    <citation type="submission" date="2021-02" db="EMBL/GenBank/DDBJ databases">
        <title>Genome sequence Cadophora malorum strain M34.</title>
        <authorList>
            <person name="Stefanovic E."/>
            <person name="Vu D."/>
            <person name="Scully C."/>
            <person name="Dijksterhuis J."/>
            <person name="Roader J."/>
            <person name="Houbraken J."/>
        </authorList>
    </citation>
    <scope>NUCLEOTIDE SEQUENCE</scope>
    <source>
        <strain evidence="2">M34</strain>
    </source>
</reference>
<feature type="region of interest" description="Disordered" evidence="1">
    <location>
        <begin position="349"/>
        <end position="371"/>
    </location>
</feature>
<dbReference type="EMBL" id="JAFJYH010000230">
    <property type="protein sequence ID" value="KAG4415214.1"/>
    <property type="molecule type" value="Genomic_DNA"/>
</dbReference>
<proteinExistence type="predicted"/>
<dbReference type="OrthoDB" id="3563612at2759"/>
<feature type="region of interest" description="Disordered" evidence="1">
    <location>
        <begin position="384"/>
        <end position="407"/>
    </location>
</feature>
<gene>
    <name evidence="2" type="ORF">IFR04_011625</name>
</gene>
<sequence length="407" mass="46030">MAVLWEGPNQYTVRILRRPQNTIFAEYVKIGEREKLDARECDRYIVGFEWGDYETLQAPLYFPSQQPAIPVAAITFGKSENGKSISHDGLTHILDRINVDCYRDSILNAPFTIKSLQIDEGLSDEADILGVDPRTIGSFTIQIWRVRTSADTRLCKKGFLEDGIKSFNTAKIDPKNFKKHGIAYSTGSDGPRVKTPTVRIVLPASYDASPVMTFRFQYHAKICLALFRTLHLFTITDGTCSTAQSGELPSTMSKESTRANSERVQACRQQMNMIVGNGALGVRWLLAREKRIQEYERGEVQTQMSMVPSHRFIIIDDDRPEIGHTISLKARNVKVMLPTAVAQDNTVKVKQEPVDSDTEDVDDHSRKPHRHVAITQERIDVDELEDQKPILLPAPTTKHELPKKKPR</sequence>
<organism evidence="2 3">
    <name type="scientific">Cadophora malorum</name>
    <dbReference type="NCBI Taxonomy" id="108018"/>
    <lineage>
        <taxon>Eukaryota</taxon>
        <taxon>Fungi</taxon>
        <taxon>Dikarya</taxon>
        <taxon>Ascomycota</taxon>
        <taxon>Pezizomycotina</taxon>
        <taxon>Leotiomycetes</taxon>
        <taxon>Helotiales</taxon>
        <taxon>Ploettnerulaceae</taxon>
        <taxon>Cadophora</taxon>
    </lineage>
</organism>
<comment type="caution">
    <text evidence="2">The sequence shown here is derived from an EMBL/GenBank/DDBJ whole genome shotgun (WGS) entry which is preliminary data.</text>
</comment>
<evidence type="ECO:0000313" key="3">
    <source>
        <dbReference type="Proteomes" id="UP000664132"/>
    </source>
</evidence>
<evidence type="ECO:0000313" key="2">
    <source>
        <dbReference type="EMBL" id="KAG4415214.1"/>
    </source>
</evidence>
<dbReference type="AlphaFoldDB" id="A0A8H7W8X2"/>